<reference evidence="2" key="1">
    <citation type="submission" date="2014-09" db="EMBL/GenBank/DDBJ databases">
        <authorList>
            <person name="Magalhaes I.L.F."/>
            <person name="Oliveira U."/>
            <person name="Santos F.R."/>
            <person name="Vidigal T.H.D.A."/>
            <person name="Brescovit A.D."/>
            <person name="Santos A.J."/>
        </authorList>
    </citation>
    <scope>NUCLEOTIDE SEQUENCE</scope>
    <source>
        <tissue evidence="2">Shoot tissue taken approximately 20 cm above the soil surface</tissue>
    </source>
</reference>
<reference evidence="2" key="2">
    <citation type="journal article" date="2015" name="Data Brief">
        <title>Shoot transcriptome of the giant reed, Arundo donax.</title>
        <authorList>
            <person name="Barrero R.A."/>
            <person name="Guerrero F.D."/>
            <person name="Moolhuijzen P."/>
            <person name="Goolsby J.A."/>
            <person name="Tidwell J."/>
            <person name="Bellgard S.E."/>
            <person name="Bellgard M.I."/>
        </authorList>
    </citation>
    <scope>NUCLEOTIDE SEQUENCE</scope>
    <source>
        <tissue evidence="2">Shoot tissue taken approximately 20 cm above the soil surface</tissue>
    </source>
</reference>
<keyword evidence="1" id="KW-1133">Transmembrane helix</keyword>
<feature type="transmembrane region" description="Helical" evidence="1">
    <location>
        <begin position="29"/>
        <end position="45"/>
    </location>
</feature>
<keyword evidence="1" id="KW-0812">Transmembrane</keyword>
<proteinExistence type="predicted"/>
<keyword evidence="1" id="KW-0472">Membrane</keyword>
<protein>
    <submittedName>
        <fullName evidence="2">Uncharacterized protein</fullName>
    </submittedName>
</protein>
<name>A0A0A8ZUQ9_ARUDO</name>
<accession>A0A0A8ZUQ9</accession>
<sequence>MAKDEFLLQTAILLSLRRSTTFRLVKSCLRVLLQLLLYLFSFFSFKKRCMRFFQKSLIYVSL</sequence>
<evidence type="ECO:0000313" key="2">
    <source>
        <dbReference type="EMBL" id="JAD40520.1"/>
    </source>
</evidence>
<dbReference type="EMBL" id="GBRH01257375">
    <property type="protein sequence ID" value="JAD40520.1"/>
    <property type="molecule type" value="Transcribed_RNA"/>
</dbReference>
<dbReference type="AlphaFoldDB" id="A0A0A8ZUQ9"/>
<organism evidence="2">
    <name type="scientific">Arundo donax</name>
    <name type="common">Giant reed</name>
    <name type="synonym">Donax arundinaceus</name>
    <dbReference type="NCBI Taxonomy" id="35708"/>
    <lineage>
        <taxon>Eukaryota</taxon>
        <taxon>Viridiplantae</taxon>
        <taxon>Streptophyta</taxon>
        <taxon>Embryophyta</taxon>
        <taxon>Tracheophyta</taxon>
        <taxon>Spermatophyta</taxon>
        <taxon>Magnoliopsida</taxon>
        <taxon>Liliopsida</taxon>
        <taxon>Poales</taxon>
        <taxon>Poaceae</taxon>
        <taxon>PACMAD clade</taxon>
        <taxon>Arundinoideae</taxon>
        <taxon>Arundineae</taxon>
        <taxon>Arundo</taxon>
    </lineage>
</organism>
<evidence type="ECO:0000256" key="1">
    <source>
        <dbReference type="SAM" id="Phobius"/>
    </source>
</evidence>